<protein>
    <submittedName>
        <fullName evidence="1">Uncharacterized protein</fullName>
    </submittedName>
</protein>
<evidence type="ECO:0000313" key="2">
    <source>
        <dbReference type="Proteomes" id="UP000177583"/>
    </source>
</evidence>
<dbReference type="EMBL" id="MFNF01000007">
    <property type="protein sequence ID" value="OGH04087.1"/>
    <property type="molecule type" value="Genomic_DNA"/>
</dbReference>
<reference evidence="1 2" key="1">
    <citation type="journal article" date="2016" name="Nat. Commun.">
        <title>Thousands of microbial genomes shed light on interconnected biogeochemical processes in an aquifer system.</title>
        <authorList>
            <person name="Anantharaman K."/>
            <person name="Brown C.T."/>
            <person name="Hug L.A."/>
            <person name="Sharon I."/>
            <person name="Castelle C.J."/>
            <person name="Probst A.J."/>
            <person name="Thomas B.C."/>
            <person name="Singh A."/>
            <person name="Wilkins M.J."/>
            <person name="Karaoz U."/>
            <person name="Brodie E.L."/>
            <person name="Williams K.H."/>
            <person name="Hubbard S.S."/>
            <person name="Banfield J.F."/>
        </authorList>
    </citation>
    <scope>NUCLEOTIDE SEQUENCE [LARGE SCALE GENOMIC DNA]</scope>
</reference>
<organism evidence="1 2">
    <name type="scientific">Candidatus Lambdaproteobacteria bacterium RIFOXYD2_FULL_56_26</name>
    <dbReference type="NCBI Taxonomy" id="1817773"/>
    <lineage>
        <taxon>Bacteria</taxon>
        <taxon>Pseudomonadati</taxon>
        <taxon>Pseudomonadota</taxon>
        <taxon>Candidatus Lambdaproteobacteria</taxon>
    </lineage>
</organism>
<dbReference type="Proteomes" id="UP000177583">
    <property type="component" value="Unassembled WGS sequence"/>
</dbReference>
<name>A0A1F6H106_9PROT</name>
<sequence>MLRFLWKLFNRPGFEGTPLSETSSKIGLHRTMEHFCNLPTVLLEGEEDTDKNKARFTKTPFNFEHTKTWFNHGGVIRTIGEKERGSGTYTSYFESSLVIAQNGEIEASPAVQERFLRLYFSKSDPNFNRDKAVNAGRIAQKGQR</sequence>
<evidence type="ECO:0000313" key="1">
    <source>
        <dbReference type="EMBL" id="OGH04087.1"/>
    </source>
</evidence>
<comment type="caution">
    <text evidence="1">The sequence shown here is derived from an EMBL/GenBank/DDBJ whole genome shotgun (WGS) entry which is preliminary data.</text>
</comment>
<accession>A0A1F6H106</accession>
<proteinExistence type="predicted"/>
<gene>
    <name evidence="1" type="ORF">A2557_14105</name>
</gene>
<dbReference type="AlphaFoldDB" id="A0A1F6H106"/>